<accession>A0A8T3AWW3</accession>
<protein>
    <submittedName>
        <fullName evidence="1">Uncharacterized protein</fullName>
    </submittedName>
</protein>
<gene>
    <name evidence="1" type="ORF">KFK09_019294</name>
</gene>
<evidence type="ECO:0000313" key="2">
    <source>
        <dbReference type="Proteomes" id="UP000829196"/>
    </source>
</evidence>
<dbReference type="AlphaFoldDB" id="A0A8T3AWW3"/>
<organism evidence="1 2">
    <name type="scientific">Dendrobium nobile</name>
    <name type="common">Orchid</name>
    <dbReference type="NCBI Taxonomy" id="94219"/>
    <lineage>
        <taxon>Eukaryota</taxon>
        <taxon>Viridiplantae</taxon>
        <taxon>Streptophyta</taxon>
        <taxon>Embryophyta</taxon>
        <taxon>Tracheophyta</taxon>
        <taxon>Spermatophyta</taxon>
        <taxon>Magnoliopsida</taxon>
        <taxon>Liliopsida</taxon>
        <taxon>Asparagales</taxon>
        <taxon>Orchidaceae</taxon>
        <taxon>Epidendroideae</taxon>
        <taxon>Malaxideae</taxon>
        <taxon>Dendrobiinae</taxon>
        <taxon>Dendrobium</taxon>
    </lineage>
</organism>
<keyword evidence="2" id="KW-1185">Reference proteome</keyword>
<proteinExistence type="predicted"/>
<dbReference type="SMR" id="A0A8T3AWW3"/>
<dbReference type="EMBL" id="JAGYWB010000013">
    <property type="protein sequence ID" value="KAI0501076.1"/>
    <property type="molecule type" value="Genomic_DNA"/>
</dbReference>
<comment type="caution">
    <text evidence="1">The sequence shown here is derived from an EMBL/GenBank/DDBJ whole genome shotgun (WGS) entry which is preliminary data.</text>
</comment>
<sequence length="76" mass="8095">MIQSPPYDESAMTICSKLRDSRVAHNVTRPADSLAPASGAIHSPYFSLRTADSLAVASPATAGTPFHSFSSRLYLV</sequence>
<evidence type="ECO:0000313" key="1">
    <source>
        <dbReference type="EMBL" id="KAI0501076.1"/>
    </source>
</evidence>
<reference evidence="1" key="1">
    <citation type="journal article" date="2022" name="Front. Genet.">
        <title>Chromosome-Scale Assembly of the Dendrobium nobile Genome Provides Insights Into the Molecular Mechanism of the Biosynthesis of the Medicinal Active Ingredient of Dendrobium.</title>
        <authorList>
            <person name="Xu Q."/>
            <person name="Niu S.-C."/>
            <person name="Li K.-L."/>
            <person name="Zheng P.-J."/>
            <person name="Zhang X.-J."/>
            <person name="Jia Y."/>
            <person name="Liu Y."/>
            <person name="Niu Y.-X."/>
            <person name="Yu L.-H."/>
            <person name="Chen D.-F."/>
            <person name="Zhang G.-Q."/>
        </authorList>
    </citation>
    <scope>NUCLEOTIDE SEQUENCE</scope>
    <source>
        <tissue evidence="1">Leaf</tissue>
    </source>
</reference>
<dbReference type="Proteomes" id="UP000829196">
    <property type="component" value="Unassembled WGS sequence"/>
</dbReference>
<name>A0A8T3AWW3_DENNO</name>